<evidence type="ECO:0000313" key="1">
    <source>
        <dbReference type="EMBL" id="JAE34487.1"/>
    </source>
</evidence>
<protein>
    <submittedName>
        <fullName evidence="1">Uncharacterized protein</fullName>
    </submittedName>
</protein>
<name>A0A0A9HCJ8_ARUDO</name>
<reference evidence="1" key="2">
    <citation type="journal article" date="2015" name="Data Brief">
        <title>Shoot transcriptome of the giant reed, Arundo donax.</title>
        <authorList>
            <person name="Barrero R.A."/>
            <person name="Guerrero F.D."/>
            <person name="Moolhuijzen P."/>
            <person name="Goolsby J.A."/>
            <person name="Tidwell J."/>
            <person name="Bellgard S.E."/>
            <person name="Bellgard M.I."/>
        </authorList>
    </citation>
    <scope>NUCLEOTIDE SEQUENCE</scope>
    <source>
        <tissue evidence="1">Shoot tissue taken approximately 20 cm above the soil surface</tissue>
    </source>
</reference>
<dbReference type="AlphaFoldDB" id="A0A0A9HCJ8"/>
<accession>A0A0A9HCJ8</accession>
<reference evidence="1" key="1">
    <citation type="submission" date="2014-09" db="EMBL/GenBank/DDBJ databases">
        <authorList>
            <person name="Magalhaes I.L.F."/>
            <person name="Oliveira U."/>
            <person name="Santos F.R."/>
            <person name="Vidigal T.H.D.A."/>
            <person name="Brescovit A.D."/>
            <person name="Santos A.J."/>
        </authorList>
    </citation>
    <scope>NUCLEOTIDE SEQUENCE</scope>
    <source>
        <tissue evidence="1">Shoot tissue taken approximately 20 cm above the soil surface</tissue>
    </source>
</reference>
<proteinExistence type="predicted"/>
<sequence>MQIKWCCAVTCSTWIRRLPGETNAVDACDIY</sequence>
<dbReference type="EMBL" id="GBRH01163409">
    <property type="protein sequence ID" value="JAE34487.1"/>
    <property type="molecule type" value="Transcribed_RNA"/>
</dbReference>
<organism evidence="1">
    <name type="scientific">Arundo donax</name>
    <name type="common">Giant reed</name>
    <name type="synonym">Donax arundinaceus</name>
    <dbReference type="NCBI Taxonomy" id="35708"/>
    <lineage>
        <taxon>Eukaryota</taxon>
        <taxon>Viridiplantae</taxon>
        <taxon>Streptophyta</taxon>
        <taxon>Embryophyta</taxon>
        <taxon>Tracheophyta</taxon>
        <taxon>Spermatophyta</taxon>
        <taxon>Magnoliopsida</taxon>
        <taxon>Liliopsida</taxon>
        <taxon>Poales</taxon>
        <taxon>Poaceae</taxon>
        <taxon>PACMAD clade</taxon>
        <taxon>Arundinoideae</taxon>
        <taxon>Arundineae</taxon>
        <taxon>Arundo</taxon>
    </lineage>
</organism>